<keyword evidence="3" id="KW-1185">Reference proteome</keyword>
<evidence type="ECO:0008006" key="4">
    <source>
        <dbReference type="Google" id="ProtNLM"/>
    </source>
</evidence>
<dbReference type="RefSeq" id="WP_092754188.1">
    <property type="nucleotide sequence ID" value="NZ_FOCG01000001.1"/>
</dbReference>
<feature type="transmembrane region" description="Helical" evidence="1">
    <location>
        <begin position="6"/>
        <end position="28"/>
    </location>
</feature>
<evidence type="ECO:0000313" key="2">
    <source>
        <dbReference type="EMBL" id="SEM85113.1"/>
    </source>
</evidence>
<proteinExistence type="predicted"/>
<feature type="transmembrane region" description="Helical" evidence="1">
    <location>
        <begin position="69"/>
        <end position="91"/>
    </location>
</feature>
<dbReference type="STRING" id="474960.SAMN05216180_2043"/>
<feature type="transmembrane region" description="Helical" evidence="1">
    <location>
        <begin position="40"/>
        <end position="57"/>
    </location>
</feature>
<protein>
    <recommendedName>
        <fullName evidence="4">YesK-like protein</fullName>
    </recommendedName>
</protein>
<keyword evidence="1" id="KW-0812">Transmembrane</keyword>
<dbReference type="AlphaFoldDB" id="A0A1H8BQN9"/>
<dbReference type="EMBL" id="FOCG01000001">
    <property type="protein sequence ID" value="SEM85113.1"/>
    <property type="molecule type" value="Genomic_DNA"/>
</dbReference>
<dbReference type="Proteomes" id="UP000199158">
    <property type="component" value="Unassembled WGS sequence"/>
</dbReference>
<accession>A0A1H8BQN9</accession>
<keyword evidence="1" id="KW-1133">Transmembrane helix</keyword>
<keyword evidence="1" id="KW-0472">Membrane</keyword>
<organism evidence="2 3">
    <name type="scientific">Hydrogenoanaerobacterium saccharovorans</name>
    <dbReference type="NCBI Taxonomy" id="474960"/>
    <lineage>
        <taxon>Bacteria</taxon>
        <taxon>Bacillati</taxon>
        <taxon>Bacillota</taxon>
        <taxon>Clostridia</taxon>
        <taxon>Eubacteriales</taxon>
        <taxon>Oscillospiraceae</taxon>
        <taxon>Hydrogenoanaerobacterium</taxon>
    </lineage>
</organism>
<sequence>MNITDNGILRLILVLLLFSIPVALIEYLLCRLSRGKISKFILPVITLILGAGFIFYANTAQMEGFLDLAYVLIGIIFIGSFLSASVVLLACELMKRRNKKDTQ</sequence>
<gene>
    <name evidence="2" type="ORF">SAMN05216180_2043</name>
</gene>
<evidence type="ECO:0000256" key="1">
    <source>
        <dbReference type="SAM" id="Phobius"/>
    </source>
</evidence>
<name>A0A1H8BQN9_9FIRM</name>
<evidence type="ECO:0000313" key="3">
    <source>
        <dbReference type="Proteomes" id="UP000199158"/>
    </source>
</evidence>
<reference evidence="2 3" key="1">
    <citation type="submission" date="2016-10" db="EMBL/GenBank/DDBJ databases">
        <authorList>
            <person name="de Groot N.N."/>
        </authorList>
    </citation>
    <scope>NUCLEOTIDE SEQUENCE [LARGE SCALE GENOMIC DNA]</scope>
    <source>
        <strain evidence="2 3">CGMCC 1.5070</strain>
    </source>
</reference>